<evidence type="ECO:0000256" key="4">
    <source>
        <dbReference type="PROSITE-ProRule" id="PRU00354"/>
    </source>
</evidence>
<feature type="transmembrane region" description="Helical" evidence="5">
    <location>
        <begin position="198"/>
        <end position="221"/>
    </location>
</feature>
<evidence type="ECO:0000259" key="6">
    <source>
        <dbReference type="PROSITE" id="PS51006"/>
    </source>
</evidence>
<keyword evidence="8" id="KW-1185">Reference proteome</keyword>
<dbReference type="CDD" id="cd02440">
    <property type="entry name" value="AdoMet_MTases"/>
    <property type="match status" value="1"/>
</dbReference>
<protein>
    <submittedName>
        <fullName evidence="7">Fused MFS/spermidine synthase</fullName>
    </submittedName>
</protein>
<keyword evidence="5" id="KW-1133">Transmembrane helix</keyword>
<dbReference type="SUPFAM" id="SSF53335">
    <property type="entry name" value="S-adenosyl-L-methionine-dependent methyltransferases"/>
    <property type="match status" value="1"/>
</dbReference>
<dbReference type="EMBL" id="CP089982">
    <property type="protein sequence ID" value="WXA99294.1"/>
    <property type="molecule type" value="Genomic_DNA"/>
</dbReference>
<dbReference type="Proteomes" id="UP001379533">
    <property type="component" value="Chromosome"/>
</dbReference>
<dbReference type="NCBIfam" id="NF037959">
    <property type="entry name" value="MFS_SpdSyn"/>
    <property type="match status" value="1"/>
</dbReference>
<organism evidence="7 8">
    <name type="scientific">Pendulispora brunnea</name>
    <dbReference type="NCBI Taxonomy" id="2905690"/>
    <lineage>
        <taxon>Bacteria</taxon>
        <taxon>Pseudomonadati</taxon>
        <taxon>Myxococcota</taxon>
        <taxon>Myxococcia</taxon>
        <taxon>Myxococcales</taxon>
        <taxon>Sorangiineae</taxon>
        <taxon>Pendulisporaceae</taxon>
        <taxon>Pendulispora</taxon>
    </lineage>
</organism>
<feature type="transmembrane region" description="Helical" evidence="5">
    <location>
        <begin position="105"/>
        <end position="132"/>
    </location>
</feature>
<feature type="domain" description="PABS" evidence="6">
    <location>
        <begin position="290"/>
        <end position="454"/>
    </location>
</feature>
<dbReference type="RefSeq" id="WP_394849929.1">
    <property type="nucleotide sequence ID" value="NZ_CP089982.1"/>
</dbReference>
<evidence type="ECO:0000256" key="3">
    <source>
        <dbReference type="ARBA" id="ARBA00023115"/>
    </source>
</evidence>
<accession>A0ABZ2KQN0</accession>
<feature type="transmembrane region" description="Helical" evidence="5">
    <location>
        <begin position="79"/>
        <end position="99"/>
    </location>
</feature>
<dbReference type="InterPro" id="IPR030374">
    <property type="entry name" value="PABS"/>
</dbReference>
<dbReference type="Gene3D" id="3.40.50.150">
    <property type="entry name" value="Vaccinia Virus protein VP39"/>
    <property type="match status" value="1"/>
</dbReference>
<feature type="transmembrane region" description="Helical" evidence="5">
    <location>
        <begin position="39"/>
        <end position="58"/>
    </location>
</feature>
<name>A0ABZ2KQN0_9BACT</name>
<feature type="transmembrane region" description="Helical" evidence="5">
    <location>
        <begin position="171"/>
        <end position="191"/>
    </location>
</feature>
<dbReference type="PANTHER" id="PTHR43317:SF1">
    <property type="entry name" value="THERMOSPERMINE SYNTHASE ACAULIS5"/>
    <property type="match status" value="1"/>
</dbReference>
<comment type="caution">
    <text evidence="4">Lacks conserved residue(s) required for the propagation of feature annotation.</text>
</comment>
<dbReference type="InterPro" id="IPR029063">
    <property type="entry name" value="SAM-dependent_MTases_sf"/>
</dbReference>
<gene>
    <name evidence="7" type="ORF">LZC95_21035</name>
</gene>
<feature type="transmembrane region" description="Helical" evidence="5">
    <location>
        <begin position="7"/>
        <end position="27"/>
    </location>
</feature>
<comment type="similarity">
    <text evidence="1">Belongs to the spermidine/spermine synthase family.</text>
</comment>
<evidence type="ECO:0000313" key="8">
    <source>
        <dbReference type="Proteomes" id="UP001379533"/>
    </source>
</evidence>
<dbReference type="Pfam" id="PF01564">
    <property type="entry name" value="Spermine_synth"/>
    <property type="match status" value="1"/>
</dbReference>
<proteinExistence type="inferred from homology"/>
<feature type="transmembrane region" description="Helical" evidence="5">
    <location>
        <begin position="144"/>
        <end position="165"/>
    </location>
</feature>
<evidence type="ECO:0000256" key="1">
    <source>
        <dbReference type="ARBA" id="ARBA00007867"/>
    </source>
</evidence>
<evidence type="ECO:0000256" key="2">
    <source>
        <dbReference type="ARBA" id="ARBA00022679"/>
    </source>
</evidence>
<keyword evidence="5" id="KW-0472">Membrane</keyword>
<reference evidence="7 8" key="1">
    <citation type="submission" date="2021-12" db="EMBL/GenBank/DDBJ databases">
        <title>Discovery of the Pendulisporaceae a myxobacterial family with distinct sporulation behavior and unique specialized metabolism.</title>
        <authorList>
            <person name="Garcia R."/>
            <person name="Popoff A."/>
            <person name="Bader C.D."/>
            <person name="Loehr J."/>
            <person name="Walesch S."/>
            <person name="Walt C."/>
            <person name="Boldt J."/>
            <person name="Bunk B."/>
            <person name="Haeckl F.J.F.P.J."/>
            <person name="Gunesch A.P."/>
            <person name="Birkelbach J."/>
            <person name="Nuebel U."/>
            <person name="Pietschmann T."/>
            <person name="Bach T."/>
            <person name="Mueller R."/>
        </authorList>
    </citation>
    <scope>NUCLEOTIDE SEQUENCE [LARGE SCALE GENOMIC DNA]</scope>
    <source>
        <strain evidence="7 8">MSr12523</strain>
    </source>
</reference>
<keyword evidence="3 4" id="KW-0620">Polyamine biosynthesis</keyword>
<dbReference type="PROSITE" id="PS51006">
    <property type="entry name" value="PABS_2"/>
    <property type="match status" value="1"/>
</dbReference>
<sequence>MSRRFSLTLVVALMAGFIALSYEILWYRAFSFVSWGRPTVFGLLLGCYLLGVALGSSGSRRFCREDDGDERGRERSLRALAAFVFLSDVAGFLVIPILARLAQYTWFPAFGVVAISAGLLGAVLPLVAHFGIPADDRAGQRLSYVYLANILGSAAGSFLTGFVLMDVWSTQTISAFLGAAGLVMVALLFLASRPSPRAAALGLGTVVVAGVASVFASPVLFEHLYERLLYKELYQPEMTLADVVENRHGVIAVNHYQQVYGGGAYDGAFNVSLVDDKNFIERAFAVSAIHPSPKNVLMVGLSSGSWAQVVAHLPGVEHLTVVEINPGYLELIAKHPHVASLLKNPKVDIVIDDGRRWLLRHPERKFDFIVMNTTYHFRAHATNLLSAEFMEVARSHLLPGGIHYFNTTSSDDVQRTAATLFPHAMRIVNFMAVSDSPLVFDHARWEQTLREVSIDGVPALDLNAPHQRNVLTRLLAMGHSIEQHAYDKYGLEGRDDLLARTAGARMVTDDNMLCEWEDLLKFPKGADL</sequence>
<dbReference type="PANTHER" id="PTHR43317">
    <property type="entry name" value="THERMOSPERMINE SYNTHASE ACAULIS5"/>
    <property type="match status" value="1"/>
</dbReference>
<keyword evidence="2 4" id="KW-0808">Transferase</keyword>
<keyword evidence="5" id="KW-0812">Transmembrane</keyword>
<evidence type="ECO:0000313" key="7">
    <source>
        <dbReference type="EMBL" id="WXA99294.1"/>
    </source>
</evidence>
<evidence type="ECO:0000256" key="5">
    <source>
        <dbReference type="SAM" id="Phobius"/>
    </source>
</evidence>